<evidence type="ECO:0000313" key="1">
    <source>
        <dbReference type="Proteomes" id="UP000046395"/>
    </source>
</evidence>
<dbReference type="PANTHER" id="PTHR47331:SF5">
    <property type="entry name" value="RIBONUCLEASE H"/>
    <property type="match status" value="1"/>
</dbReference>
<dbReference type="SUPFAM" id="SSF56672">
    <property type="entry name" value="DNA/RNA polymerases"/>
    <property type="match status" value="1"/>
</dbReference>
<dbReference type="AlphaFoldDB" id="A0A5S6Q3I7"/>
<name>A0A5S6Q3I7_TRIMR</name>
<dbReference type="STRING" id="70415.A0A5S6Q3I7"/>
<dbReference type="WBParaSite" id="TMUE_0000001729.1">
    <property type="protein sequence ID" value="TMUE_0000001729.1"/>
    <property type="gene ID" value="WBGene00297608"/>
</dbReference>
<protein>
    <submittedName>
        <fullName evidence="2">Reverse transcriptase domain-containing protein</fullName>
    </submittedName>
</protein>
<dbReference type="PANTHER" id="PTHR47331">
    <property type="entry name" value="PHD-TYPE DOMAIN-CONTAINING PROTEIN"/>
    <property type="match status" value="1"/>
</dbReference>
<sequence>MAYVRNRRRVRKLRIVFDSSAVYEGRSLNSALLTGPALQNELPLVLLKFGEGSVAFAADIEAMFSRIRLRPEDARYHRFLWKDPELERVKVFQMDRVTFGDTCSPFIAYKYYHAYCSRIRPRSGRGGTSDSK</sequence>
<dbReference type="InterPro" id="IPR043502">
    <property type="entry name" value="DNA/RNA_pol_sf"/>
</dbReference>
<keyword evidence="1" id="KW-1185">Reference proteome</keyword>
<reference evidence="2" key="1">
    <citation type="submission" date="2019-12" db="UniProtKB">
        <authorList>
            <consortium name="WormBaseParasite"/>
        </authorList>
    </citation>
    <scope>IDENTIFICATION</scope>
</reference>
<accession>A0A5S6Q3I7</accession>
<dbReference type="Proteomes" id="UP000046395">
    <property type="component" value="Unassembled WGS sequence"/>
</dbReference>
<proteinExistence type="predicted"/>
<organism evidence="1 2">
    <name type="scientific">Trichuris muris</name>
    <name type="common">Mouse whipworm</name>
    <dbReference type="NCBI Taxonomy" id="70415"/>
    <lineage>
        <taxon>Eukaryota</taxon>
        <taxon>Metazoa</taxon>
        <taxon>Ecdysozoa</taxon>
        <taxon>Nematoda</taxon>
        <taxon>Enoplea</taxon>
        <taxon>Dorylaimia</taxon>
        <taxon>Trichinellida</taxon>
        <taxon>Trichuridae</taxon>
        <taxon>Trichuris</taxon>
    </lineage>
</organism>
<evidence type="ECO:0000313" key="2">
    <source>
        <dbReference type="WBParaSite" id="TMUE_0000001729.1"/>
    </source>
</evidence>